<gene>
    <name evidence="7" type="primary">yjgA</name>
    <name evidence="5" type="synonym">darP</name>
    <name evidence="7" type="ORF">ACIKP9_06870</name>
</gene>
<evidence type="ECO:0000313" key="8">
    <source>
        <dbReference type="Proteomes" id="UP001617669"/>
    </source>
</evidence>
<evidence type="ECO:0000256" key="4">
    <source>
        <dbReference type="ARBA" id="ARBA00022884"/>
    </source>
</evidence>
<feature type="region of interest" description="Disordered" evidence="6">
    <location>
        <begin position="1"/>
        <end position="24"/>
    </location>
</feature>
<comment type="similarity">
    <text evidence="5">Belongs to the DarP family.</text>
</comment>
<comment type="caution">
    <text evidence="7">The sequence shown here is derived from an EMBL/GenBank/DDBJ whole genome shotgun (WGS) entry which is preliminary data.</text>
</comment>
<comment type="function">
    <text evidence="5">Member of a network of 50S ribosomal subunit biogenesis factors which assembles along the 30S-50S interface, preventing incorrect 23S rRNA structures from forming. Promotes peptidyl transferase center (PTC) maturation.</text>
</comment>
<proteinExistence type="inferred from homology"/>
<dbReference type="NCBIfam" id="NF003593">
    <property type="entry name" value="PRK05255.1-1"/>
    <property type="match status" value="1"/>
</dbReference>
<comment type="subcellular location">
    <subcellularLocation>
        <location evidence="5">Cytoplasm</location>
    </subcellularLocation>
    <text evidence="5">Associates with late stage pre-50S ribosomal subunits.</text>
</comment>
<dbReference type="PANTHER" id="PTHR38101">
    <property type="entry name" value="UPF0307 PROTEIN YJGA"/>
    <property type="match status" value="1"/>
</dbReference>
<organism evidence="7 8">
    <name type="scientific">Methylobacillus methanolivorans</name>
    <dbReference type="NCBI Taxonomy" id="1848927"/>
    <lineage>
        <taxon>Bacteria</taxon>
        <taxon>Pseudomonadati</taxon>
        <taxon>Pseudomonadota</taxon>
        <taxon>Betaproteobacteria</taxon>
        <taxon>Nitrosomonadales</taxon>
        <taxon>Methylophilaceae</taxon>
        <taxon>Methylobacillus</taxon>
    </lineage>
</organism>
<reference evidence="7 8" key="1">
    <citation type="submission" date="2024-11" db="EMBL/GenBank/DDBJ databases">
        <authorList>
            <person name="Kaparullina E.N."/>
            <person name="Delegan Y.A."/>
            <person name="Doronina N.V."/>
        </authorList>
    </citation>
    <scope>NUCLEOTIDE SEQUENCE [LARGE SCALE GENOMIC DNA]</scope>
    <source>
        <strain evidence="7 8">7sh_L</strain>
    </source>
</reference>
<dbReference type="InterPro" id="IPR023153">
    <property type="entry name" value="DarP_sf"/>
</dbReference>
<accession>A0ABW8GKL1</accession>
<evidence type="ECO:0000256" key="6">
    <source>
        <dbReference type="SAM" id="MobiDB-lite"/>
    </source>
</evidence>
<dbReference type="Proteomes" id="UP001617669">
    <property type="component" value="Unassembled WGS sequence"/>
</dbReference>
<protein>
    <recommendedName>
        <fullName evidence="5">Dual-action ribosomal maturation protein DarP</fullName>
    </recommendedName>
    <alternativeName>
        <fullName evidence="5">Large ribosomal subunit assembly factor DarP</fullName>
    </alternativeName>
</protein>
<keyword evidence="4 5" id="KW-0694">RNA-binding</keyword>
<keyword evidence="1 5" id="KW-0963">Cytoplasm</keyword>
<evidence type="ECO:0000313" key="7">
    <source>
        <dbReference type="EMBL" id="MFJ5445949.1"/>
    </source>
</evidence>
<evidence type="ECO:0000256" key="3">
    <source>
        <dbReference type="ARBA" id="ARBA00022730"/>
    </source>
</evidence>
<dbReference type="SUPFAM" id="SSF158710">
    <property type="entry name" value="PSPTO4464-like"/>
    <property type="match status" value="1"/>
</dbReference>
<sequence length="180" mass="20613">MKPNKTENTEPGIEPISKTKRKAEADAQQAIGVTLVGLPKDKLAKLELPEALLDAVNEAKRINSNGALRRQMQYLGRLMRDIDTAPIVDQLQRWEGSHNEENARFHRLEQWRTRLLEDEAALAEFINEYPNTEAQQIRNLIRNARREHAADKPPKSSRELFKLIRGITENITPETELDAD</sequence>
<dbReference type="HAMAP" id="MF_00765">
    <property type="entry name" value="DarP"/>
    <property type="match status" value="1"/>
</dbReference>
<keyword evidence="2 5" id="KW-0690">Ribosome biogenesis</keyword>
<dbReference type="PANTHER" id="PTHR38101:SF1">
    <property type="entry name" value="UPF0307 PROTEIN YJGA"/>
    <property type="match status" value="1"/>
</dbReference>
<keyword evidence="3 5" id="KW-0699">rRNA-binding</keyword>
<dbReference type="CDD" id="cd16331">
    <property type="entry name" value="YjgA-like"/>
    <property type="match status" value="1"/>
</dbReference>
<name>A0ABW8GKL1_9PROT</name>
<evidence type="ECO:0000256" key="2">
    <source>
        <dbReference type="ARBA" id="ARBA00022517"/>
    </source>
</evidence>
<dbReference type="Gene3D" id="1.10.60.30">
    <property type="entry name" value="PSPTO4464-like domains"/>
    <property type="match status" value="2"/>
</dbReference>
<evidence type="ECO:0000256" key="5">
    <source>
        <dbReference type="HAMAP-Rule" id="MF_00765"/>
    </source>
</evidence>
<keyword evidence="8" id="KW-1185">Reference proteome</keyword>
<dbReference type="RefSeq" id="WP_400880923.1">
    <property type="nucleotide sequence ID" value="NZ_JBIWXY010000001.1"/>
</dbReference>
<dbReference type="Pfam" id="PF04751">
    <property type="entry name" value="DarP"/>
    <property type="match status" value="1"/>
</dbReference>
<dbReference type="InterPro" id="IPR006839">
    <property type="entry name" value="DarP"/>
</dbReference>
<dbReference type="PIRSF" id="PIRSF016183">
    <property type="entry name" value="UCP016183"/>
    <property type="match status" value="1"/>
</dbReference>
<dbReference type="EMBL" id="JBIWXY010000001">
    <property type="protein sequence ID" value="MFJ5445949.1"/>
    <property type="molecule type" value="Genomic_DNA"/>
</dbReference>
<evidence type="ECO:0000256" key="1">
    <source>
        <dbReference type="ARBA" id="ARBA00022490"/>
    </source>
</evidence>